<protein>
    <submittedName>
        <fullName evidence="3">Uncharacterized protein</fullName>
    </submittedName>
</protein>
<sequence>MKDYKNTSGTKILLLFSLAFYTLLPPLLTAAVFNRFNLNPFAIVKFLHFNPFLADRGIPGYQTFFYLLMLWLGMNILLWLLVWGMGRLYRCWRAPRG</sequence>
<dbReference type="RefSeq" id="WP_038877192.1">
    <property type="nucleotide sequence ID" value="NZ_CABMHU010000127.1"/>
</dbReference>
<reference evidence="5" key="1">
    <citation type="submission" date="2016-04" db="EMBL/GenBank/DDBJ databases">
        <authorList>
            <person name="Osei Sekyere J."/>
            <person name="Sivertsen A."/>
            <person name="Pedersen A.T."/>
            <person name="Sundsfjord A."/>
        </authorList>
    </citation>
    <scope>NUCLEOTIDE SEQUENCE [LARGE SCALE GENOMIC DNA]</scope>
    <source>
        <strain evidence="5">945174350</strain>
    </source>
</reference>
<accession>A0A0G3STQ1</accession>
<reference evidence="7" key="4">
    <citation type="submission" date="2018-06" db="EMBL/GenBank/DDBJ databases">
        <title>Serratia marcescens genome sequencing and assembly.</title>
        <authorList>
            <person name="Martins R.C."/>
            <person name="Perdigao-Neto L.V."/>
            <person name="Costa S.F."/>
            <person name="Levin A.S.S."/>
        </authorList>
    </citation>
    <scope>NUCLEOTIDE SEQUENCE [LARGE SCALE GENOMIC DNA]</scope>
    <source>
        <strain evidence="7">1283</strain>
    </source>
</reference>
<dbReference type="Proteomes" id="UP000247823">
    <property type="component" value="Unassembled WGS sequence"/>
</dbReference>
<evidence type="ECO:0000256" key="1">
    <source>
        <dbReference type="SAM" id="Phobius"/>
    </source>
</evidence>
<reference evidence="4 7" key="5">
    <citation type="submission" date="2018-06" db="EMBL/GenBank/DDBJ databases">
        <title>Serratia marcescens genome sequencing and assembly.</title>
        <authorList>
            <person name="Martins R.C.R."/>
            <person name="Perdigao-Neto L.V."/>
            <person name="Costa S.F."/>
            <person name="Levin A.S.S."/>
        </authorList>
    </citation>
    <scope>NUCLEOTIDE SEQUENCE [LARGE SCALE GENOMIC DNA]</scope>
    <source>
        <strain evidence="4 7">1283</strain>
    </source>
</reference>
<keyword evidence="7" id="KW-1185">Reference proteome</keyword>
<proteinExistence type="predicted"/>
<dbReference type="Proteomes" id="UP000245399">
    <property type="component" value="Chromosome"/>
</dbReference>
<keyword evidence="1" id="KW-1133">Transmembrane helix</keyword>
<evidence type="ECO:0000313" key="5">
    <source>
        <dbReference type="Proteomes" id="UP000050489"/>
    </source>
</evidence>
<dbReference type="EMBL" id="CP029449">
    <property type="protein sequence ID" value="AWL70987.1"/>
    <property type="molecule type" value="Genomic_DNA"/>
</dbReference>
<feature type="transmembrane region" description="Helical" evidence="1">
    <location>
        <begin position="64"/>
        <end position="86"/>
    </location>
</feature>
<dbReference type="Proteomes" id="UP000050489">
    <property type="component" value="Unassembled WGS sequence"/>
</dbReference>
<evidence type="ECO:0000313" key="4">
    <source>
        <dbReference type="EMBL" id="PYA54538.1"/>
    </source>
</evidence>
<evidence type="ECO:0000313" key="3">
    <source>
        <dbReference type="EMBL" id="OCO84621.1"/>
    </source>
</evidence>
<reference evidence="4" key="6">
    <citation type="submission" date="2018-06" db="EMBL/GenBank/DDBJ databases">
        <authorList>
            <person name="Martins R.C."/>
            <person name="Perdigao-Neto L.V."/>
            <person name="Costa S.F."/>
            <person name="Levin A.S.S."/>
        </authorList>
    </citation>
    <scope>NUCLEOTIDE SEQUENCE</scope>
    <source>
        <strain evidence="4">1283</strain>
    </source>
</reference>
<name>A0A0G3STQ1_SERMA</name>
<keyword evidence="1" id="KW-0472">Membrane</keyword>
<dbReference type="EMBL" id="QJQB01000628">
    <property type="protein sequence ID" value="PYA54538.1"/>
    <property type="molecule type" value="Genomic_DNA"/>
</dbReference>
<evidence type="ECO:0000313" key="2">
    <source>
        <dbReference type="EMBL" id="AWL70987.1"/>
    </source>
</evidence>
<feature type="transmembrane region" description="Helical" evidence="1">
    <location>
        <begin position="12"/>
        <end position="33"/>
    </location>
</feature>
<keyword evidence="1" id="KW-0812">Transmembrane</keyword>
<organism evidence="3 5">
    <name type="scientific">Serratia marcescens</name>
    <dbReference type="NCBI Taxonomy" id="615"/>
    <lineage>
        <taxon>Bacteria</taxon>
        <taxon>Pseudomonadati</taxon>
        <taxon>Pseudomonadota</taxon>
        <taxon>Gammaproteobacteria</taxon>
        <taxon>Enterobacterales</taxon>
        <taxon>Yersiniaceae</taxon>
        <taxon>Serratia</taxon>
    </lineage>
</organism>
<evidence type="ECO:0000313" key="7">
    <source>
        <dbReference type="Proteomes" id="UP000247823"/>
    </source>
</evidence>
<gene>
    <name evidence="3" type="ORF">AN695_0215765</name>
    <name evidence="2" type="ORF">DKC05_26725</name>
    <name evidence="4" type="ORF">DMW51_27965</name>
</gene>
<dbReference type="EMBL" id="LJEX02000095">
    <property type="protein sequence ID" value="OCO84621.1"/>
    <property type="molecule type" value="Genomic_DNA"/>
</dbReference>
<reference evidence="3" key="2">
    <citation type="journal article" date="2017" name="PLoS ONE">
        <title>Genomic and phenotypic characterisation of fluoroquinolone resistance mechanisms in Enterobacteriaceae in Durban, South Africa.</title>
        <authorList>
            <person name="Osei Sekyere J."/>
            <person name="Amoako D.G."/>
        </authorList>
    </citation>
    <scope>NUCLEOTIDE SEQUENCE</scope>
    <source>
        <strain evidence="3">945174350</strain>
    </source>
</reference>
<dbReference type="AlphaFoldDB" id="A0A0G3STQ1"/>
<evidence type="ECO:0000313" key="6">
    <source>
        <dbReference type="Proteomes" id="UP000245399"/>
    </source>
</evidence>
<reference evidence="2 6" key="3">
    <citation type="submission" date="2018-05" db="EMBL/GenBank/DDBJ databases">
        <title>Klebsiella quasipneumonaiae provides a window into carbapenemase gene transfer, plasmid rearrangements and nosocomial acquisition from the hospital environment.</title>
        <authorList>
            <person name="Mathers A.J."/>
            <person name="Vegesana K."/>
            <person name="Stoesser N."/>
            <person name="Crook D."/>
            <person name="Vaughan A."/>
            <person name="Barry K."/>
            <person name="Parikh H."/>
            <person name="Sebra R."/>
            <person name="Kotay S."/>
            <person name="Walker A.S."/>
            <person name="Sheppard A.E."/>
        </authorList>
    </citation>
    <scope>NUCLEOTIDE SEQUENCE [LARGE SCALE GENOMIC DNA]</scope>
    <source>
        <strain evidence="2 6">CAV1761</strain>
    </source>
</reference>